<dbReference type="GO" id="GO:0016020">
    <property type="term" value="C:membrane"/>
    <property type="evidence" value="ECO:0007669"/>
    <property type="project" value="InterPro"/>
</dbReference>
<organism evidence="14 15">
    <name type="scientific">Nonomuraea rhodomycinica</name>
    <dbReference type="NCBI Taxonomy" id="1712872"/>
    <lineage>
        <taxon>Bacteria</taxon>
        <taxon>Bacillati</taxon>
        <taxon>Actinomycetota</taxon>
        <taxon>Actinomycetes</taxon>
        <taxon>Streptosporangiales</taxon>
        <taxon>Streptosporangiaceae</taxon>
        <taxon>Nonomuraea</taxon>
    </lineage>
</organism>
<keyword evidence="7" id="KW-0067">ATP-binding</keyword>
<evidence type="ECO:0000256" key="8">
    <source>
        <dbReference type="ARBA" id="ARBA00023012"/>
    </source>
</evidence>
<evidence type="ECO:0000313" key="15">
    <source>
        <dbReference type="Proteomes" id="UP000546126"/>
    </source>
</evidence>
<dbReference type="InterPro" id="IPR003594">
    <property type="entry name" value="HATPase_dom"/>
</dbReference>
<dbReference type="InterPro" id="IPR036890">
    <property type="entry name" value="HATPase_C_sf"/>
</dbReference>
<dbReference type="InterPro" id="IPR050482">
    <property type="entry name" value="Sensor_HK_TwoCompSys"/>
</dbReference>
<evidence type="ECO:0000313" key="14">
    <source>
        <dbReference type="EMBL" id="NUW43261.1"/>
    </source>
</evidence>
<dbReference type="Gene3D" id="1.20.5.1930">
    <property type="match status" value="1"/>
</dbReference>
<evidence type="ECO:0000256" key="1">
    <source>
        <dbReference type="ARBA" id="ARBA00000085"/>
    </source>
</evidence>
<evidence type="ECO:0000256" key="4">
    <source>
        <dbReference type="ARBA" id="ARBA00022679"/>
    </source>
</evidence>
<dbReference type="PANTHER" id="PTHR24421:SF10">
    <property type="entry name" value="NITRATE_NITRITE SENSOR PROTEIN NARQ"/>
    <property type="match status" value="1"/>
</dbReference>
<accession>A0A7Y6ME26</accession>
<feature type="domain" description="DUF7134" evidence="13">
    <location>
        <begin position="70"/>
        <end position="194"/>
    </location>
</feature>
<gene>
    <name evidence="14" type="ORF">HT134_24455</name>
</gene>
<evidence type="ECO:0000256" key="9">
    <source>
        <dbReference type="SAM" id="Coils"/>
    </source>
</evidence>
<dbReference type="CDD" id="cd16917">
    <property type="entry name" value="HATPase_UhpB-NarQ-NarX-like"/>
    <property type="match status" value="1"/>
</dbReference>
<feature type="compositionally biased region" description="Basic and acidic residues" evidence="10">
    <location>
        <begin position="1"/>
        <end position="22"/>
    </location>
</feature>
<sequence>MPEAGHAEAGRAEAGRGKERLGRGKGRLVRGEGRPRRPAGHAADWDAVSSPPSYPPFVEAARRRLAELPPLWVDAALTAVILLAQLWPLLTGVSSTGRPWDWWGYAVAAGASLPLVWRRRAPVAVLVTSLCVGALYDLADDVARQPIWYGATVAFYTVAARSPRWKRLVMLVVTLVGGMLVVGSSETALRGVIVFVAAYAVGRATATSRAHAAALEERAARLERERQVEAERAAERERARIARDMHDILAHAVSLMVVQAEAGPVVVRSNPARAEAAFDAIAAAGRDAMTQLRRMLGVLKEGEAPRVPQPTVEDLPTLAEQVTGAGLDVTFSTTGEPRPLAPDCAVAAYRITQEALTNTVKHAGARRADIRLTWENGSLMIDITDDGRGAGRALPSGGNGLIGMRERAAACGGVATAGPRQDGPGYRVSVRLPVAGS</sequence>
<keyword evidence="8" id="KW-0902">Two-component regulatory system</keyword>
<dbReference type="GO" id="GO:0000155">
    <property type="term" value="F:phosphorelay sensor kinase activity"/>
    <property type="evidence" value="ECO:0007669"/>
    <property type="project" value="InterPro"/>
</dbReference>
<evidence type="ECO:0000259" key="11">
    <source>
        <dbReference type="Pfam" id="PF02518"/>
    </source>
</evidence>
<evidence type="ECO:0000256" key="10">
    <source>
        <dbReference type="SAM" id="MobiDB-lite"/>
    </source>
</evidence>
<reference evidence="14 15" key="1">
    <citation type="submission" date="2020-06" db="EMBL/GenBank/DDBJ databases">
        <authorList>
            <person name="Chanama M."/>
        </authorList>
    </citation>
    <scope>NUCLEOTIDE SEQUENCE [LARGE SCALE GENOMIC DNA]</scope>
    <source>
        <strain evidence="14 15">TBRC6557</strain>
    </source>
</reference>
<dbReference type="InterPro" id="IPR055558">
    <property type="entry name" value="DUF7134"/>
</dbReference>
<dbReference type="AlphaFoldDB" id="A0A7Y6ME26"/>
<dbReference type="Pfam" id="PF23539">
    <property type="entry name" value="DUF7134"/>
    <property type="match status" value="1"/>
</dbReference>
<feature type="coiled-coil region" evidence="9">
    <location>
        <begin position="205"/>
        <end position="239"/>
    </location>
</feature>
<evidence type="ECO:0000259" key="13">
    <source>
        <dbReference type="Pfam" id="PF23539"/>
    </source>
</evidence>
<dbReference type="EC" id="2.7.13.3" evidence="2"/>
<name>A0A7Y6ME26_9ACTN</name>
<dbReference type="Pfam" id="PF02518">
    <property type="entry name" value="HATPase_c"/>
    <property type="match status" value="1"/>
</dbReference>
<keyword evidence="4" id="KW-0808">Transferase</keyword>
<evidence type="ECO:0000259" key="12">
    <source>
        <dbReference type="Pfam" id="PF07730"/>
    </source>
</evidence>
<keyword evidence="9" id="KW-0175">Coiled coil</keyword>
<comment type="catalytic activity">
    <reaction evidence="1">
        <text>ATP + protein L-histidine = ADP + protein N-phospho-L-histidine.</text>
        <dbReference type="EC" id="2.7.13.3"/>
    </reaction>
</comment>
<dbReference type="PANTHER" id="PTHR24421">
    <property type="entry name" value="NITRATE/NITRITE SENSOR PROTEIN NARX-RELATED"/>
    <property type="match status" value="1"/>
</dbReference>
<proteinExistence type="predicted"/>
<evidence type="ECO:0000256" key="6">
    <source>
        <dbReference type="ARBA" id="ARBA00022777"/>
    </source>
</evidence>
<dbReference type="GO" id="GO:0005524">
    <property type="term" value="F:ATP binding"/>
    <property type="evidence" value="ECO:0007669"/>
    <property type="project" value="UniProtKB-KW"/>
</dbReference>
<dbReference type="InterPro" id="IPR011712">
    <property type="entry name" value="Sig_transdc_His_kin_sub3_dim/P"/>
</dbReference>
<evidence type="ECO:0000256" key="2">
    <source>
        <dbReference type="ARBA" id="ARBA00012438"/>
    </source>
</evidence>
<feature type="domain" description="Histidine kinase/HSP90-like ATPase" evidence="11">
    <location>
        <begin position="347"/>
        <end position="434"/>
    </location>
</feature>
<dbReference type="EMBL" id="JABWGO010000006">
    <property type="protein sequence ID" value="NUW43261.1"/>
    <property type="molecule type" value="Genomic_DNA"/>
</dbReference>
<dbReference type="SUPFAM" id="SSF55874">
    <property type="entry name" value="ATPase domain of HSP90 chaperone/DNA topoisomerase II/histidine kinase"/>
    <property type="match status" value="1"/>
</dbReference>
<keyword evidence="6 14" id="KW-0418">Kinase</keyword>
<feature type="region of interest" description="Disordered" evidence="10">
    <location>
        <begin position="1"/>
        <end position="49"/>
    </location>
</feature>
<protein>
    <recommendedName>
        <fullName evidence="2">histidine kinase</fullName>
        <ecNumber evidence="2">2.7.13.3</ecNumber>
    </recommendedName>
</protein>
<keyword evidence="3" id="KW-0597">Phosphoprotein</keyword>
<feature type="domain" description="Signal transduction histidine kinase subgroup 3 dimerisation and phosphoacceptor" evidence="12">
    <location>
        <begin position="237"/>
        <end position="302"/>
    </location>
</feature>
<evidence type="ECO:0000256" key="5">
    <source>
        <dbReference type="ARBA" id="ARBA00022741"/>
    </source>
</evidence>
<dbReference type="Gene3D" id="3.30.565.10">
    <property type="entry name" value="Histidine kinase-like ATPase, C-terminal domain"/>
    <property type="match status" value="1"/>
</dbReference>
<comment type="caution">
    <text evidence="14">The sequence shown here is derived from an EMBL/GenBank/DDBJ whole genome shotgun (WGS) entry which is preliminary data.</text>
</comment>
<evidence type="ECO:0000256" key="7">
    <source>
        <dbReference type="ARBA" id="ARBA00022840"/>
    </source>
</evidence>
<evidence type="ECO:0000256" key="3">
    <source>
        <dbReference type="ARBA" id="ARBA00022553"/>
    </source>
</evidence>
<dbReference type="GO" id="GO:0046983">
    <property type="term" value="F:protein dimerization activity"/>
    <property type="evidence" value="ECO:0007669"/>
    <property type="project" value="InterPro"/>
</dbReference>
<keyword evidence="5" id="KW-0547">Nucleotide-binding</keyword>
<dbReference type="Proteomes" id="UP000546126">
    <property type="component" value="Unassembled WGS sequence"/>
</dbReference>
<keyword evidence="15" id="KW-1185">Reference proteome</keyword>
<dbReference type="Pfam" id="PF07730">
    <property type="entry name" value="HisKA_3"/>
    <property type="match status" value="1"/>
</dbReference>